<dbReference type="Proteomes" id="UP000466514">
    <property type="component" value="Chromosome"/>
</dbReference>
<gene>
    <name evidence="1" type="ORF">MPSYJ_30800</name>
</gene>
<organism evidence="1 2">
    <name type="scientific">Mycolicibacterium psychrotolerans</name>
    <dbReference type="NCBI Taxonomy" id="216929"/>
    <lineage>
        <taxon>Bacteria</taxon>
        <taxon>Bacillati</taxon>
        <taxon>Actinomycetota</taxon>
        <taxon>Actinomycetes</taxon>
        <taxon>Mycobacteriales</taxon>
        <taxon>Mycobacteriaceae</taxon>
        <taxon>Mycolicibacterium</taxon>
    </lineage>
</organism>
<reference evidence="1 2" key="1">
    <citation type="journal article" date="2019" name="Emerg. Microbes Infect.">
        <title>Comprehensive subspecies identification of 175 nontuberculous mycobacteria species based on 7547 genomic profiles.</title>
        <authorList>
            <person name="Matsumoto Y."/>
            <person name="Kinjo T."/>
            <person name="Motooka D."/>
            <person name="Nabeya D."/>
            <person name="Jung N."/>
            <person name="Uechi K."/>
            <person name="Horii T."/>
            <person name="Iida T."/>
            <person name="Fujita J."/>
            <person name="Nakamura S."/>
        </authorList>
    </citation>
    <scope>NUCLEOTIDE SEQUENCE [LARGE SCALE GENOMIC DNA]</scope>
    <source>
        <strain evidence="1 2">JCM 13323</strain>
    </source>
</reference>
<evidence type="ECO:0000313" key="1">
    <source>
        <dbReference type="EMBL" id="BBX69619.1"/>
    </source>
</evidence>
<accession>A0A7I7ME06</accession>
<name>A0A7I7ME06_9MYCO</name>
<sequence length="167" mass="18649">MSWLPCTVGRSLEVSDPILSRPAGRFAADVATDRSGTIETEGCGSGKERPQVGLFDVLRGRRRGGGTATDRAADLRYLQQWVAEHTGVEAFVEPKTTVTDVTVVLVAADGEWTRRRAGGYAGARRLSDRLKIPIYDVQKVGYPQRMRDYDARKRIERKRAAREELDR</sequence>
<proteinExistence type="predicted"/>
<dbReference type="EMBL" id="AP022574">
    <property type="protein sequence ID" value="BBX69619.1"/>
    <property type="molecule type" value="Genomic_DNA"/>
</dbReference>
<evidence type="ECO:0000313" key="2">
    <source>
        <dbReference type="Proteomes" id="UP000466514"/>
    </source>
</evidence>
<dbReference type="KEGG" id="mpsc:MPSYJ_30800"/>
<protein>
    <submittedName>
        <fullName evidence="1">Uncharacterized protein</fullName>
    </submittedName>
</protein>
<keyword evidence="2" id="KW-1185">Reference proteome</keyword>
<dbReference type="AlphaFoldDB" id="A0A7I7ME06"/>